<organism evidence="3 4">
    <name type="scientific">Meripilus lineatus</name>
    <dbReference type="NCBI Taxonomy" id="2056292"/>
    <lineage>
        <taxon>Eukaryota</taxon>
        <taxon>Fungi</taxon>
        <taxon>Dikarya</taxon>
        <taxon>Basidiomycota</taxon>
        <taxon>Agaricomycotina</taxon>
        <taxon>Agaricomycetes</taxon>
        <taxon>Polyporales</taxon>
        <taxon>Meripilaceae</taxon>
        <taxon>Meripilus</taxon>
    </lineage>
</organism>
<feature type="signal peptide" evidence="2">
    <location>
        <begin position="1"/>
        <end position="19"/>
    </location>
</feature>
<evidence type="ECO:0000313" key="3">
    <source>
        <dbReference type="EMBL" id="KAJ3474994.1"/>
    </source>
</evidence>
<keyword evidence="2" id="KW-0732">Signal</keyword>
<evidence type="ECO:0000313" key="4">
    <source>
        <dbReference type="Proteomes" id="UP001212997"/>
    </source>
</evidence>
<name>A0AAD5Y7W0_9APHY</name>
<dbReference type="AlphaFoldDB" id="A0AAD5Y7W0"/>
<dbReference type="Proteomes" id="UP001212997">
    <property type="component" value="Unassembled WGS sequence"/>
</dbReference>
<comment type="caution">
    <text evidence="3">The sequence shown here is derived from an EMBL/GenBank/DDBJ whole genome shotgun (WGS) entry which is preliminary data.</text>
</comment>
<feature type="chain" id="PRO_5042099026" evidence="2">
    <location>
        <begin position="20"/>
        <end position="172"/>
    </location>
</feature>
<proteinExistence type="predicted"/>
<feature type="compositionally biased region" description="Basic and acidic residues" evidence="1">
    <location>
        <begin position="153"/>
        <end position="172"/>
    </location>
</feature>
<feature type="region of interest" description="Disordered" evidence="1">
    <location>
        <begin position="43"/>
        <end position="70"/>
    </location>
</feature>
<sequence length="172" mass="19947">MMILFRYFTLLQTPSITLCPHTNPSPCPSSPHLHLPFPCQKAPRRRKEPSLFTPPQPYPTDPAIRRSTRVSRKPGEWWKVDLSTLHKQVDSTEEEESQEGDQETIYEEAQEYQDAEVSQESLLSQGLDFVYPLETEMDLPTTLEFAFNTRVTSHPDEPRTFSEAIKRPDRDK</sequence>
<protein>
    <submittedName>
        <fullName evidence="3">Uncharacterized protein</fullName>
    </submittedName>
</protein>
<reference evidence="3" key="1">
    <citation type="submission" date="2022-07" db="EMBL/GenBank/DDBJ databases">
        <title>Genome Sequence of Physisporinus lineatus.</title>
        <authorList>
            <person name="Buettner E."/>
        </authorList>
    </citation>
    <scope>NUCLEOTIDE SEQUENCE</scope>
    <source>
        <strain evidence="3">VT162</strain>
    </source>
</reference>
<accession>A0AAD5Y7W0</accession>
<gene>
    <name evidence="3" type="ORF">NLI96_g12125</name>
</gene>
<keyword evidence="4" id="KW-1185">Reference proteome</keyword>
<dbReference type="EMBL" id="JANAWD010000937">
    <property type="protein sequence ID" value="KAJ3474994.1"/>
    <property type="molecule type" value="Genomic_DNA"/>
</dbReference>
<feature type="region of interest" description="Disordered" evidence="1">
    <location>
        <begin position="149"/>
        <end position="172"/>
    </location>
</feature>
<evidence type="ECO:0000256" key="2">
    <source>
        <dbReference type="SAM" id="SignalP"/>
    </source>
</evidence>
<evidence type="ECO:0000256" key="1">
    <source>
        <dbReference type="SAM" id="MobiDB-lite"/>
    </source>
</evidence>